<evidence type="ECO:0000259" key="3">
    <source>
        <dbReference type="PROSITE" id="PS50977"/>
    </source>
</evidence>
<evidence type="ECO:0000256" key="2">
    <source>
        <dbReference type="PROSITE-ProRule" id="PRU00335"/>
    </source>
</evidence>
<organism evidence="4 5">
    <name type="scientific">Campylobacter majalis</name>
    <dbReference type="NCBI Taxonomy" id="2790656"/>
    <lineage>
        <taxon>Bacteria</taxon>
        <taxon>Pseudomonadati</taxon>
        <taxon>Campylobacterota</taxon>
        <taxon>Epsilonproteobacteria</taxon>
        <taxon>Campylobacterales</taxon>
        <taxon>Campylobacteraceae</taxon>
        <taxon>Campylobacter</taxon>
    </lineage>
</organism>
<gene>
    <name evidence="4" type="ORF">LMG7974_00984</name>
</gene>
<evidence type="ECO:0000313" key="4">
    <source>
        <dbReference type="EMBL" id="CAD7288386.1"/>
    </source>
</evidence>
<dbReference type="InterPro" id="IPR001647">
    <property type="entry name" value="HTH_TetR"/>
</dbReference>
<dbReference type="RefSeq" id="WP_229932784.1">
    <property type="nucleotide sequence ID" value="NZ_CAJHOF010000007.1"/>
</dbReference>
<keyword evidence="1 2" id="KW-0238">DNA-binding</keyword>
<dbReference type="Pfam" id="PF00440">
    <property type="entry name" value="TetR_N"/>
    <property type="match status" value="1"/>
</dbReference>
<dbReference type="SUPFAM" id="SSF46689">
    <property type="entry name" value="Homeodomain-like"/>
    <property type="match status" value="1"/>
</dbReference>
<dbReference type="Gene3D" id="1.10.357.10">
    <property type="entry name" value="Tetracycline Repressor, domain 2"/>
    <property type="match status" value="1"/>
</dbReference>
<sequence>MGISQKGQKRYDCFLQTGLELFLKYGYERTSLNDIVNKSGGSLASIYKFFHNKEGLFAAILEQKFEIFQKELDKNIVLNKNENIQDFLYKFGITYFDIFYKIDTIMFSRIIISENYKNKNIGKLFFDCIIARTTNVLAEYFQTQVTQKSIKELNAFDGIDKYSKSEFLACKFLALIRDPFYTHSLLLGENHLKNINKKKKEAIIENVVELFLHGILK</sequence>
<dbReference type="InterPro" id="IPR050624">
    <property type="entry name" value="HTH-type_Tx_Regulator"/>
</dbReference>
<keyword evidence="5" id="KW-1185">Reference proteome</keyword>
<dbReference type="PANTHER" id="PTHR43479">
    <property type="entry name" value="ACREF/ENVCD OPERON REPRESSOR-RELATED"/>
    <property type="match status" value="1"/>
</dbReference>
<protein>
    <recommendedName>
        <fullName evidence="3">HTH tetR-type domain-containing protein</fullName>
    </recommendedName>
</protein>
<name>A0ABN7K9I1_9BACT</name>
<feature type="domain" description="HTH tetR-type" evidence="3">
    <location>
        <begin position="8"/>
        <end position="68"/>
    </location>
</feature>
<feature type="DNA-binding region" description="H-T-H motif" evidence="2">
    <location>
        <begin position="31"/>
        <end position="50"/>
    </location>
</feature>
<reference evidence="4 5" key="1">
    <citation type="submission" date="2020-11" db="EMBL/GenBank/DDBJ databases">
        <authorList>
            <person name="Peeters C."/>
        </authorList>
    </citation>
    <scope>NUCLEOTIDE SEQUENCE [LARGE SCALE GENOMIC DNA]</scope>
    <source>
        <strain evidence="4 5">LMG 7974</strain>
    </source>
</reference>
<accession>A0ABN7K9I1</accession>
<dbReference type="Proteomes" id="UP000789803">
    <property type="component" value="Unassembled WGS sequence"/>
</dbReference>
<dbReference type="PANTHER" id="PTHR43479:SF11">
    <property type="entry name" value="ACREF_ENVCD OPERON REPRESSOR-RELATED"/>
    <property type="match status" value="1"/>
</dbReference>
<dbReference type="EMBL" id="CAJHOF010000007">
    <property type="protein sequence ID" value="CAD7288386.1"/>
    <property type="molecule type" value="Genomic_DNA"/>
</dbReference>
<dbReference type="InterPro" id="IPR009057">
    <property type="entry name" value="Homeodomain-like_sf"/>
</dbReference>
<dbReference type="Gene3D" id="1.10.10.60">
    <property type="entry name" value="Homeodomain-like"/>
    <property type="match status" value="1"/>
</dbReference>
<evidence type="ECO:0000256" key="1">
    <source>
        <dbReference type="ARBA" id="ARBA00023125"/>
    </source>
</evidence>
<dbReference type="InterPro" id="IPR039536">
    <property type="entry name" value="TetR_C_Proteobacteria"/>
</dbReference>
<evidence type="ECO:0000313" key="5">
    <source>
        <dbReference type="Proteomes" id="UP000789803"/>
    </source>
</evidence>
<comment type="caution">
    <text evidence="4">The sequence shown here is derived from an EMBL/GenBank/DDBJ whole genome shotgun (WGS) entry which is preliminary data.</text>
</comment>
<dbReference type="PROSITE" id="PS50977">
    <property type="entry name" value="HTH_TETR_2"/>
    <property type="match status" value="1"/>
</dbReference>
<dbReference type="Pfam" id="PF14246">
    <property type="entry name" value="TetR_C_7"/>
    <property type="match status" value="1"/>
</dbReference>
<proteinExistence type="predicted"/>